<dbReference type="Proteomes" id="UP001144673">
    <property type="component" value="Chromosome 3"/>
</dbReference>
<comment type="caution">
    <text evidence="1">The sequence shown here is derived from an EMBL/GenBank/DDBJ whole genome shotgun (WGS) entry which is preliminary data.</text>
</comment>
<name>A0A9W8Q6G6_AKAMU</name>
<sequence>MRQLGTLGWCTQAHLGLNLPDSAGYFSRLADSGTRQTAATAQPKKRNRHLILRGFLATATIGPKTVTARVSPSNTDLRHSSLHFVQQLVS</sequence>
<accession>A0A9W8Q6G6</accession>
<dbReference type="RefSeq" id="XP_056050690.1">
    <property type="nucleotide sequence ID" value="XM_056193679.1"/>
</dbReference>
<evidence type="ECO:0000313" key="2">
    <source>
        <dbReference type="Proteomes" id="UP001144673"/>
    </source>
</evidence>
<dbReference type="KEGG" id="amus:LMH87_002255"/>
<reference evidence="1" key="1">
    <citation type="journal article" date="2023" name="Access Microbiol">
        <title>De-novo genome assembly for Akanthomyces muscarius, a biocontrol agent of insect agricultural pests.</title>
        <authorList>
            <person name="Erdos Z."/>
            <person name="Studholme D.J."/>
            <person name="Raymond B."/>
            <person name="Sharma M."/>
        </authorList>
    </citation>
    <scope>NUCLEOTIDE SEQUENCE</scope>
    <source>
        <strain evidence="1">Ve6</strain>
    </source>
</reference>
<gene>
    <name evidence="1" type="ORF">LMH87_002255</name>
</gene>
<organism evidence="1 2">
    <name type="scientific">Akanthomyces muscarius</name>
    <name type="common">Entomopathogenic fungus</name>
    <name type="synonym">Lecanicillium muscarium</name>
    <dbReference type="NCBI Taxonomy" id="2231603"/>
    <lineage>
        <taxon>Eukaryota</taxon>
        <taxon>Fungi</taxon>
        <taxon>Dikarya</taxon>
        <taxon>Ascomycota</taxon>
        <taxon>Pezizomycotina</taxon>
        <taxon>Sordariomycetes</taxon>
        <taxon>Hypocreomycetidae</taxon>
        <taxon>Hypocreales</taxon>
        <taxon>Cordycipitaceae</taxon>
        <taxon>Akanthomyces</taxon>
    </lineage>
</organism>
<dbReference type="EMBL" id="JAJHUN010000010">
    <property type="protein sequence ID" value="KAJ4147749.1"/>
    <property type="molecule type" value="Genomic_DNA"/>
</dbReference>
<dbReference type="GeneID" id="80889414"/>
<dbReference type="AlphaFoldDB" id="A0A9W8Q6G6"/>
<keyword evidence="2" id="KW-1185">Reference proteome</keyword>
<evidence type="ECO:0000313" key="1">
    <source>
        <dbReference type="EMBL" id="KAJ4147749.1"/>
    </source>
</evidence>
<protein>
    <submittedName>
        <fullName evidence="1">Uncharacterized protein</fullName>
    </submittedName>
</protein>
<proteinExistence type="predicted"/>